<proteinExistence type="predicted"/>
<evidence type="ECO:0000313" key="2">
    <source>
        <dbReference type="EMBL" id="BAD28996.1"/>
    </source>
</evidence>
<dbReference type="EMBL" id="AP005704">
    <property type="protein sequence ID" value="BAD29161.1"/>
    <property type="molecule type" value="Genomic_DNA"/>
</dbReference>
<organism evidence="3 4">
    <name type="scientific">Oryza sativa subsp. japonica</name>
    <name type="common">Rice</name>
    <dbReference type="NCBI Taxonomy" id="39947"/>
    <lineage>
        <taxon>Eukaryota</taxon>
        <taxon>Viridiplantae</taxon>
        <taxon>Streptophyta</taxon>
        <taxon>Embryophyta</taxon>
        <taxon>Tracheophyta</taxon>
        <taxon>Spermatophyta</taxon>
        <taxon>Magnoliopsida</taxon>
        <taxon>Liliopsida</taxon>
        <taxon>Poales</taxon>
        <taxon>Poaceae</taxon>
        <taxon>BOP clade</taxon>
        <taxon>Oryzoideae</taxon>
        <taxon>Oryzeae</taxon>
        <taxon>Oryzinae</taxon>
        <taxon>Oryza</taxon>
        <taxon>Oryza sativa</taxon>
    </lineage>
</organism>
<dbReference type="AlphaFoldDB" id="Q6EQA9"/>
<evidence type="ECO:0000313" key="4">
    <source>
        <dbReference type="Proteomes" id="UP000000763"/>
    </source>
</evidence>
<reference evidence="3" key="2">
    <citation type="submission" date="2002-09" db="EMBL/GenBank/DDBJ databases">
        <title>Oryza sativa nipponbare(GA3) genomic DNA, chromosome 9, PAC clone:P0448B03.</title>
        <authorList>
            <person name="Sasaki T."/>
            <person name="Matsumoto T."/>
            <person name="Katayose Y."/>
        </authorList>
    </citation>
    <scope>NUCLEOTIDE SEQUENCE</scope>
</reference>
<protein>
    <submittedName>
        <fullName evidence="3">Uncharacterized protein</fullName>
    </submittedName>
</protein>
<reference evidence="2" key="1">
    <citation type="submission" date="2002-09" db="EMBL/GenBank/DDBJ databases">
        <title>Oryza sativa nipponbare(GA3) genomic DNA, chromosome 9, BAC clone:OJ1116_F08.</title>
        <authorList>
            <person name="Sasaki T."/>
            <person name="Matsumoto T."/>
            <person name="Hattori M."/>
            <person name="Sakaki Y."/>
            <person name="Katayose Y."/>
        </authorList>
    </citation>
    <scope>NUCLEOTIDE SEQUENCE</scope>
</reference>
<dbReference type="EMBL" id="AP005678">
    <property type="protein sequence ID" value="BAD28996.1"/>
    <property type="molecule type" value="Genomic_DNA"/>
</dbReference>
<evidence type="ECO:0000256" key="1">
    <source>
        <dbReference type="SAM" id="MobiDB-lite"/>
    </source>
</evidence>
<name>Q6EQA9_ORYSJ</name>
<dbReference type="Proteomes" id="UP000000763">
    <property type="component" value="Chromosome 9"/>
</dbReference>
<sequence length="127" mass="12456">MGGGDGWRQCGPAAAIACGGRSGGRPEVRSGRPPPCRPGRSRLHAAGSGGGEVRPAASTLSGPPPLLPLPVSSRLHSTGSGGGEVRPVAPTPYGPPPCCRAPAPLALGHATLAPESGEAESEGDADR</sequence>
<reference evidence="4" key="3">
    <citation type="journal article" date="2005" name="Nature">
        <title>The map-based sequence of the rice genome.</title>
        <authorList>
            <consortium name="International rice genome sequencing project (IRGSP)"/>
            <person name="Matsumoto T."/>
            <person name="Wu J."/>
            <person name="Kanamori H."/>
            <person name="Katayose Y."/>
            <person name="Fujisawa M."/>
            <person name="Namiki N."/>
            <person name="Mizuno H."/>
            <person name="Yamamoto K."/>
            <person name="Antonio B.A."/>
            <person name="Baba T."/>
            <person name="Sakata K."/>
            <person name="Nagamura Y."/>
            <person name="Aoki H."/>
            <person name="Arikawa K."/>
            <person name="Arita K."/>
            <person name="Bito T."/>
            <person name="Chiden Y."/>
            <person name="Fujitsuka N."/>
            <person name="Fukunaka R."/>
            <person name="Hamada M."/>
            <person name="Harada C."/>
            <person name="Hayashi A."/>
            <person name="Hijishita S."/>
            <person name="Honda M."/>
            <person name="Hosokawa S."/>
            <person name="Ichikawa Y."/>
            <person name="Idonuma A."/>
            <person name="Iijima M."/>
            <person name="Ikeda M."/>
            <person name="Ikeno M."/>
            <person name="Ito K."/>
            <person name="Ito S."/>
            <person name="Ito T."/>
            <person name="Ito Y."/>
            <person name="Ito Y."/>
            <person name="Iwabuchi A."/>
            <person name="Kamiya K."/>
            <person name="Karasawa W."/>
            <person name="Kurita K."/>
            <person name="Katagiri S."/>
            <person name="Kikuta A."/>
            <person name="Kobayashi H."/>
            <person name="Kobayashi N."/>
            <person name="Machita K."/>
            <person name="Maehara T."/>
            <person name="Masukawa M."/>
            <person name="Mizubayashi T."/>
            <person name="Mukai Y."/>
            <person name="Nagasaki H."/>
            <person name="Nagata Y."/>
            <person name="Naito S."/>
            <person name="Nakashima M."/>
            <person name="Nakama Y."/>
            <person name="Nakamichi Y."/>
            <person name="Nakamura M."/>
            <person name="Meguro A."/>
            <person name="Negishi M."/>
            <person name="Ohta I."/>
            <person name="Ohta T."/>
            <person name="Okamoto M."/>
            <person name="Ono N."/>
            <person name="Saji S."/>
            <person name="Sakaguchi M."/>
            <person name="Sakai K."/>
            <person name="Shibata M."/>
            <person name="Shimokawa T."/>
            <person name="Song J."/>
            <person name="Takazaki Y."/>
            <person name="Terasawa K."/>
            <person name="Tsugane M."/>
            <person name="Tsuji K."/>
            <person name="Ueda S."/>
            <person name="Waki K."/>
            <person name="Yamagata H."/>
            <person name="Yamamoto M."/>
            <person name="Yamamoto S."/>
            <person name="Yamane H."/>
            <person name="Yoshiki S."/>
            <person name="Yoshihara R."/>
            <person name="Yukawa K."/>
            <person name="Zhong H."/>
            <person name="Yano M."/>
            <person name="Yuan Q."/>
            <person name="Ouyang S."/>
            <person name="Liu J."/>
            <person name="Jones K.M."/>
            <person name="Gansberger K."/>
            <person name="Moffat K."/>
            <person name="Hill J."/>
            <person name="Bera J."/>
            <person name="Fadrosh D."/>
            <person name="Jin S."/>
            <person name="Johri S."/>
            <person name="Kim M."/>
            <person name="Overton L."/>
            <person name="Reardon M."/>
            <person name="Tsitrin T."/>
            <person name="Vuong H."/>
            <person name="Weaver B."/>
            <person name="Ciecko A."/>
            <person name="Tallon L."/>
            <person name="Jackson J."/>
            <person name="Pai G."/>
            <person name="Aken S.V."/>
            <person name="Utterback T."/>
            <person name="Reidmuller S."/>
            <person name="Feldblyum T."/>
            <person name="Hsiao J."/>
            <person name="Zismann V."/>
            <person name="Iobst S."/>
            <person name="de Vazeille A.R."/>
            <person name="Buell C.R."/>
            <person name="Ying K."/>
            <person name="Li Y."/>
            <person name="Lu T."/>
            <person name="Huang Y."/>
            <person name="Zhao Q."/>
            <person name="Feng Q."/>
            <person name="Zhang L."/>
            <person name="Zhu J."/>
            <person name="Weng Q."/>
            <person name="Mu J."/>
            <person name="Lu Y."/>
            <person name="Fan D."/>
            <person name="Liu Y."/>
            <person name="Guan J."/>
            <person name="Zhang Y."/>
            <person name="Yu S."/>
            <person name="Liu X."/>
            <person name="Zhang Y."/>
            <person name="Hong G."/>
            <person name="Han B."/>
            <person name="Choisne N."/>
            <person name="Demange N."/>
            <person name="Orjeda G."/>
            <person name="Samain S."/>
            <person name="Cattolico L."/>
            <person name="Pelletier E."/>
            <person name="Couloux A."/>
            <person name="Segurens B."/>
            <person name="Wincker P."/>
            <person name="D'Hont A."/>
            <person name="Scarpelli C."/>
            <person name="Weissenbach J."/>
            <person name="Salanoubat M."/>
            <person name="Quetier F."/>
            <person name="Yu Y."/>
            <person name="Kim H.R."/>
            <person name="Rambo T."/>
            <person name="Currie J."/>
            <person name="Collura K."/>
            <person name="Luo M."/>
            <person name="Yang T."/>
            <person name="Ammiraju J.S.S."/>
            <person name="Engler F."/>
            <person name="Soderlund C."/>
            <person name="Wing R.A."/>
            <person name="Palmer L.E."/>
            <person name="de la Bastide M."/>
            <person name="Spiegel L."/>
            <person name="Nascimento L."/>
            <person name="Zutavern T."/>
            <person name="O'Shaughnessy A."/>
            <person name="Dike S."/>
            <person name="Dedhia N."/>
            <person name="Preston R."/>
            <person name="Balija V."/>
            <person name="McCombie W.R."/>
            <person name="Chow T."/>
            <person name="Chen H."/>
            <person name="Chung M."/>
            <person name="Chen C."/>
            <person name="Shaw J."/>
            <person name="Wu H."/>
            <person name="Hsiao K."/>
            <person name="Chao Y."/>
            <person name="Chu M."/>
            <person name="Cheng C."/>
            <person name="Hour A."/>
            <person name="Lee P."/>
            <person name="Lin S."/>
            <person name="Lin Y."/>
            <person name="Liou J."/>
            <person name="Liu S."/>
            <person name="Hsing Y."/>
            <person name="Raghuvanshi S."/>
            <person name="Mohanty A."/>
            <person name="Bharti A.K."/>
            <person name="Gaur A."/>
            <person name="Gupta V."/>
            <person name="Kumar D."/>
            <person name="Ravi V."/>
            <person name="Vij S."/>
            <person name="Kapur A."/>
            <person name="Khurana P."/>
            <person name="Khurana P."/>
            <person name="Khurana J.P."/>
            <person name="Tyagi A.K."/>
            <person name="Gaikwad K."/>
            <person name="Singh A."/>
            <person name="Dalal V."/>
            <person name="Srivastava S."/>
            <person name="Dixit A."/>
            <person name="Pal A.K."/>
            <person name="Ghazi I.A."/>
            <person name="Yadav M."/>
            <person name="Pandit A."/>
            <person name="Bhargava A."/>
            <person name="Sureshbabu K."/>
            <person name="Batra K."/>
            <person name="Sharma T.R."/>
            <person name="Mohapatra T."/>
            <person name="Singh N.K."/>
            <person name="Messing J."/>
            <person name="Nelson A.B."/>
            <person name="Fuks G."/>
            <person name="Kavchok S."/>
            <person name="Keizer G."/>
            <person name="Linton E."/>
            <person name="Llaca V."/>
            <person name="Song R."/>
            <person name="Tanyolac B."/>
            <person name="Young S."/>
            <person name="Ho-Il K."/>
            <person name="Hahn J.H."/>
            <person name="Sangsakoo G."/>
            <person name="Vanavichit A."/>
            <person name="de Mattos Luiz.A.T."/>
            <person name="Zimmer P.D."/>
            <person name="Malone G."/>
            <person name="Dellagostin O."/>
            <person name="de Oliveira A.C."/>
            <person name="Bevan M."/>
            <person name="Bancroft I."/>
            <person name="Minx P."/>
            <person name="Cordum H."/>
            <person name="Wilson R."/>
            <person name="Cheng Z."/>
            <person name="Jin W."/>
            <person name="Jiang J."/>
            <person name="Leong S.A."/>
            <person name="Iwama H."/>
            <person name="Gojobori T."/>
            <person name="Itoh T."/>
            <person name="Niimura Y."/>
            <person name="Fujii Y."/>
            <person name="Habara T."/>
            <person name="Sakai H."/>
            <person name="Sato Y."/>
            <person name="Wilson G."/>
            <person name="Kumar K."/>
            <person name="McCouch S."/>
            <person name="Juretic N."/>
            <person name="Hoen D."/>
            <person name="Wright S."/>
            <person name="Bruskiewich R."/>
            <person name="Bureau T."/>
            <person name="Miyao A."/>
            <person name="Hirochika H."/>
            <person name="Nishikawa T."/>
            <person name="Kadowaki K."/>
            <person name="Sugiura M."/>
            <person name="Burr B."/>
            <person name="Sasaki T."/>
        </authorList>
    </citation>
    <scope>NUCLEOTIDE SEQUENCE [LARGE SCALE GENOMIC DNA]</scope>
    <source>
        <strain evidence="4">cv. Nipponbare</strain>
    </source>
</reference>
<gene>
    <name evidence="2" type="ORF">OJ1116_F08.18</name>
    <name evidence="3" type="ORF">P0448B03.29</name>
</gene>
<evidence type="ECO:0000313" key="3">
    <source>
        <dbReference type="EMBL" id="BAD29161.1"/>
    </source>
</evidence>
<reference evidence="4" key="4">
    <citation type="journal article" date="2008" name="Nucleic Acids Res.">
        <title>The rice annotation project database (RAP-DB): 2008 update.</title>
        <authorList>
            <consortium name="The rice annotation project (RAP)"/>
        </authorList>
    </citation>
    <scope>GENOME REANNOTATION</scope>
    <source>
        <strain evidence="4">cv. Nipponbare</strain>
    </source>
</reference>
<feature type="region of interest" description="Disordered" evidence="1">
    <location>
        <begin position="1"/>
        <end position="91"/>
    </location>
</feature>
<accession>Q6EQA9</accession>